<keyword evidence="2" id="KW-0904">Protein phosphatase</keyword>
<dbReference type="SMART" id="SM00195">
    <property type="entry name" value="DSPc"/>
    <property type="match status" value="1"/>
</dbReference>
<dbReference type="InterPro" id="IPR020422">
    <property type="entry name" value="TYR_PHOSPHATASE_DUAL_dom"/>
</dbReference>
<dbReference type="GO" id="GO:0004721">
    <property type="term" value="F:phosphoprotein phosphatase activity"/>
    <property type="evidence" value="ECO:0007669"/>
    <property type="project" value="UniProtKB-KW"/>
</dbReference>
<gene>
    <name evidence="4" type="ORF">R5R35_003298</name>
</gene>
<dbReference type="PANTHER" id="PTHR10367:SF9">
    <property type="entry name" value="DUAL-SPECIFICITY PHOSPHATASE 11 (RNA_RNP COMPLEX 1-INTERACTING)"/>
    <property type="match status" value="1"/>
</dbReference>
<dbReference type="InterPro" id="IPR000340">
    <property type="entry name" value="Dual-sp_phosphatase_cat-dom"/>
</dbReference>
<dbReference type="Pfam" id="PF00782">
    <property type="entry name" value="DSPc"/>
    <property type="match status" value="1"/>
</dbReference>
<evidence type="ECO:0000313" key="4">
    <source>
        <dbReference type="EMBL" id="KAK7866376.1"/>
    </source>
</evidence>
<dbReference type="InterPro" id="IPR016130">
    <property type="entry name" value="Tyr_Pase_AS"/>
</dbReference>
<evidence type="ECO:0000313" key="5">
    <source>
        <dbReference type="Proteomes" id="UP001378592"/>
    </source>
</evidence>
<protein>
    <recommendedName>
        <fullName evidence="3">Tyrosine specific protein phosphatases domain-containing protein</fullName>
    </recommendedName>
</protein>
<dbReference type="SUPFAM" id="SSF52799">
    <property type="entry name" value="(Phosphotyrosine protein) phosphatases II"/>
    <property type="match status" value="1"/>
</dbReference>
<dbReference type="InterPro" id="IPR051029">
    <property type="entry name" value="mRNA_Capping_Enz/RNA_Phosphat"/>
</dbReference>
<dbReference type="GO" id="GO:0004651">
    <property type="term" value="F:polynucleotide 5'-phosphatase activity"/>
    <property type="evidence" value="ECO:0007669"/>
    <property type="project" value="TreeGrafter"/>
</dbReference>
<proteinExistence type="predicted"/>
<evidence type="ECO:0000256" key="2">
    <source>
        <dbReference type="ARBA" id="ARBA00022912"/>
    </source>
</evidence>
<dbReference type="PROSITE" id="PS00383">
    <property type="entry name" value="TYR_PHOSPHATASE_1"/>
    <property type="match status" value="1"/>
</dbReference>
<dbReference type="InterPro" id="IPR029021">
    <property type="entry name" value="Prot-tyrosine_phosphatase-like"/>
</dbReference>
<accession>A0AAN9VN57</accession>
<dbReference type="EMBL" id="JAZDUA010000149">
    <property type="protein sequence ID" value="KAK7866376.1"/>
    <property type="molecule type" value="Genomic_DNA"/>
</dbReference>
<evidence type="ECO:0000256" key="1">
    <source>
        <dbReference type="ARBA" id="ARBA00022801"/>
    </source>
</evidence>
<dbReference type="AlphaFoldDB" id="A0AAN9VN57"/>
<feature type="domain" description="Tyrosine specific protein phosphatases" evidence="3">
    <location>
        <begin position="103"/>
        <end position="171"/>
    </location>
</feature>
<dbReference type="PROSITE" id="PS50056">
    <property type="entry name" value="TYR_PHOSPHATASE_2"/>
    <property type="match status" value="1"/>
</dbReference>
<dbReference type="SMART" id="SM00404">
    <property type="entry name" value="PTPc_motif"/>
    <property type="match status" value="1"/>
</dbReference>
<keyword evidence="1" id="KW-0378">Hydrolase</keyword>
<dbReference type="Gene3D" id="3.90.190.10">
    <property type="entry name" value="Protein tyrosine phosphatase superfamily"/>
    <property type="match status" value="1"/>
</dbReference>
<name>A0AAN9VN57_9ORTH</name>
<reference evidence="4 5" key="1">
    <citation type="submission" date="2024-03" db="EMBL/GenBank/DDBJ databases">
        <title>The genome assembly and annotation of the cricket Gryllus longicercus Weissman &amp; Gray.</title>
        <authorList>
            <person name="Szrajer S."/>
            <person name="Gray D."/>
            <person name="Ylla G."/>
        </authorList>
    </citation>
    <scope>NUCLEOTIDE SEQUENCE [LARGE SCALE GENOMIC DNA]</scope>
    <source>
        <strain evidence="4">DAG 2021-001</strain>
        <tissue evidence="4">Whole body minus gut</tissue>
    </source>
</reference>
<keyword evidence="5" id="KW-1185">Reference proteome</keyword>
<dbReference type="PANTHER" id="PTHR10367">
    <property type="entry name" value="MRNA-CAPPING ENZYME"/>
    <property type="match status" value="1"/>
</dbReference>
<comment type="caution">
    <text evidence="4">The sequence shown here is derived from an EMBL/GenBank/DDBJ whole genome shotgun (WGS) entry which is preliminary data.</text>
</comment>
<dbReference type="Proteomes" id="UP001378592">
    <property type="component" value="Unassembled WGS sequence"/>
</dbReference>
<dbReference type="InterPro" id="IPR000387">
    <property type="entry name" value="Tyr_Pase_dom"/>
</dbReference>
<sequence length="194" mass="21668">MPRGRSGIPDGWLEYAKTGQPVAGTRFVAFKTPLAEADFDHLLREAQRFSPDDLLDRLPDLGLVIDLTNTNRYYPRQRITSRGVQYRKLSCAGHAVPSEALVDEFCAVVKEFQQARPSSRALIGVHCTHGLNRTGFLVCSYMIRRLGFAPADAIAAFEAARGHRIERPQLVARLHDMPRGDPGAACVRRANYYD</sequence>
<evidence type="ECO:0000259" key="3">
    <source>
        <dbReference type="PROSITE" id="PS50056"/>
    </source>
</evidence>
<organism evidence="4 5">
    <name type="scientific">Gryllus longicercus</name>
    <dbReference type="NCBI Taxonomy" id="2509291"/>
    <lineage>
        <taxon>Eukaryota</taxon>
        <taxon>Metazoa</taxon>
        <taxon>Ecdysozoa</taxon>
        <taxon>Arthropoda</taxon>
        <taxon>Hexapoda</taxon>
        <taxon>Insecta</taxon>
        <taxon>Pterygota</taxon>
        <taxon>Neoptera</taxon>
        <taxon>Polyneoptera</taxon>
        <taxon>Orthoptera</taxon>
        <taxon>Ensifera</taxon>
        <taxon>Gryllidea</taxon>
        <taxon>Grylloidea</taxon>
        <taxon>Gryllidae</taxon>
        <taxon>Gryllinae</taxon>
        <taxon>Gryllus</taxon>
    </lineage>
</organism>
<dbReference type="InterPro" id="IPR003595">
    <property type="entry name" value="Tyr_Pase_cat"/>
</dbReference>